<proteinExistence type="predicted"/>
<dbReference type="EMBL" id="KZ819636">
    <property type="protein sequence ID" value="PWN90995.1"/>
    <property type="molecule type" value="Genomic_DNA"/>
</dbReference>
<keyword evidence="3" id="KW-1185">Reference proteome</keyword>
<protein>
    <submittedName>
        <fullName evidence="2">Uncharacterized protein</fullName>
    </submittedName>
</protein>
<feature type="region of interest" description="Disordered" evidence="1">
    <location>
        <begin position="761"/>
        <end position="789"/>
    </location>
</feature>
<dbReference type="AlphaFoldDB" id="A0A316YTC6"/>
<name>A0A316YTC6_9BASI</name>
<feature type="region of interest" description="Disordered" evidence="1">
    <location>
        <begin position="124"/>
        <end position="183"/>
    </location>
</feature>
<feature type="compositionally biased region" description="Acidic residues" evidence="1">
    <location>
        <begin position="342"/>
        <end position="355"/>
    </location>
</feature>
<dbReference type="Proteomes" id="UP000245768">
    <property type="component" value="Unassembled WGS sequence"/>
</dbReference>
<feature type="compositionally biased region" description="Basic and acidic residues" evidence="1">
    <location>
        <begin position="146"/>
        <end position="158"/>
    </location>
</feature>
<feature type="region of interest" description="Disordered" evidence="1">
    <location>
        <begin position="238"/>
        <end position="419"/>
    </location>
</feature>
<accession>A0A316YTC6</accession>
<evidence type="ECO:0000313" key="2">
    <source>
        <dbReference type="EMBL" id="PWN90995.1"/>
    </source>
</evidence>
<gene>
    <name evidence="2" type="ORF">FA10DRAFT_260728</name>
</gene>
<dbReference type="InParanoid" id="A0A316YTC6"/>
<feature type="compositionally biased region" description="Polar residues" evidence="1">
    <location>
        <begin position="851"/>
        <end position="864"/>
    </location>
</feature>
<feature type="compositionally biased region" description="Low complexity" evidence="1">
    <location>
        <begin position="312"/>
        <end position="321"/>
    </location>
</feature>
<feature type="compositionally biased region" description="Low complexity" evidence="1">
    <location>
        <begin position="163"/>
        <end position="182"/>
    </location>
</feature>
<dbReference type="GeneID" id="37041953"/>
<reference evidence="2 3" key="1">
    <citation type="journal article" date="2018" name="Mol. Biol. Evol.">
        <title>Broad Genomic Sampling Reveals a Smut Pathogenic Ancestry of the Fungal Clade Ustilaginomycotina.</title>
        <authorList>
            <person name="Kijpornyongpan T."/>
            <person name="Mondo S.J."/>
            <person name="Barry K."/>
            <person name="Sandor L."/>
            <person name="Lee J."/>
            <person name="Lipzen A."/>
            <person name="Pangilinan J."/>
            <person name="LaButti K."/>
            <person name="Hainaut M."/>
            <person name="Henrissat B."/>
            <person name="Grigoriev I.V."/>
            <person name="Spatafora J.W."/>
            <person name="Aime M.C."/>
        </authorList>
    </citation>
    <scope>NUCLEOTIDE SEQUENCE [LARGE SCALE GENOMIC DNA]</scope>
    <source>
        <strain evidence="2 3">MCA 4198</strain>
    </source>
</reference>
<feature type="region of interest" description="Disordered" evidence="1">
    <location>
        <begin position="813"/>
        <end position="930"/>
    </location>
</feature>
<feature type="compositionally biased region" description="Basic and acidic residues" evidence="1">
    <location>
        <begin position="262"/>
        <end position="274"/>
    </location>
</feature>
<feature type="compositionally biased region" description="Basic and acidic residues" evidence="1">
    <location>
        <begin position="588"/>
        <end position="600"/>
    </location>
</feature>
<feature type="region of interest" description="Disordered" evidence="1">
    <location>
        <begin position="583"/>
        <end position="605"/>
    </location>
</feature>
<sequence>MQTLESMEQLLLATVKRLEDLERSAVRITPTPAFQGACVDIRCSRGSSALNHNGCPSLSPPSSSREDVKGIIARTIHNDEKDRSTKLSKAVLAFATVVRQHEDDLPKWLCVAVSALAETATETNEYALRDDDDDGAPSLSPAVRSKMGEDAADDEKAPCSRRSSVSALTTSPATPTAIPEATPMEKAGAWCEEEVKTLNRGPMIETFDRQHEIEPQDIPHSALDERQTCHFDVEKAMTGIESHEDPSSSDSEDDMPLAWHGRRPDGFPKTRKAQDTQAQAPTPSPLLREGEEVDERQLNRVHLEPGEGGKSTQQDAALATEQLEEEAHGLSHDIKASATGQVDEETDQEENEEPAEAASKSRFRQDEPPATRPAQNEDNEQLEEAGEAEEEEEEREYLPSSPQLPVNDGGAVQPSSLDSAGDGKRLIFHNFIKDLPIDAYIGSCAMPLRLTLGERNFKGKLPLTVFAKAIEPLAEECNLVRKGNGHWDWCEFDVTFRGTSSVDGSPQTFTKRLHFLIYPDEHCVNGFCLGDQWYPRGYHYEASGGHVQFKTHASTLIPIRPNLSSFDIWGNDYATAALLSPRAPPSHTVKDAKGEAKSAETDSEGPLFRNFSGDQPVDVFIGSCPVALRLCINRLASRSAVALSIFERVIQRFCPGCIGAVGEEVGVDVTFIGMQRALSTGIKVQEVSFTKYLVFKVLPDSCVRNGFVLGSDMRYGDNALAVVFEAGQFSISFASRKDVFVPVLPLCYTLQPWGGARMGQVFDQPQQPVSDTRRDEYQQSSQCVTSAEGPKPAMLACRSELARAPWTPAPDRRRYYYASTSPTPERPRQHEEQKATPRRQGFPRPDREAQPRSQHVSPQVQWNPASKHDRNCAVSGSSSPLLRTSEELYQPYKRGHESSSDWGTFYSDGRGPLYHRPYDDPRIKRPRQRY</sequence>
<feature type="compositionally biased region" description="Basic and acidic residues" evidence="1">
    <location>
        <begin position="825"/>
        <end position="835"/>
    </location>
</feature>
<evidence type="ECO:0000256" key="1">
    <source>
        <dbReference type="SAM" id="MobiDB-lite"/>
    </source>
</evidence>
<organism evidence="2 3">
    <name type="scientific">Acaromyces ingoldii</name>
    <dbReference type="NCBI Taxonomy" id="215250"/>
    <lineage>
        <taxon>Eukaryota</taxon>
        <taxon>Fungi</taxon>
        <taxon>Dikarya</taxon>
        <taxon>Basidiomycota</taxon>
        <taxon>Ustilaginomycotina</taxon>
        <taxon>Exobasidiomycetes</taxon>
        <taxon>Exobasidiales</taxon>
        <taxon>Cryptobasidiaceae</taxon>
        <taxon>Acaromyces</taxon>
    </lineage>
</organism>
<evidence type="ECO:0000313" key="3">
    <source>
        <dbReference type="Proteomes" id="UP000245768"/>
    </source>
</evidence>
<feature type="compositionally biased region" description="Basic and acidic residues" evidence="1">
    <location>
        <begin position="295"/>
        <end position="307"/>
    </location>
</feature>
<feature type="compositionally biased region" description="Acidic residues" evidence="1">
    <location>
        <begin position="377"/>
        <end position="395"/>
    </location>
</feature>
<dbReference type="RefSeq" id="XP_025378193.1">
    <property type="nucleotide sequence ID" value="XM_025520037.1"/>
</dbReference>
<feature type="compositionally biased region" description="Basic and acidic residues" evidence="1">
    <location>
        <begin position="325"/>
        <end position="335"/>
    </location>
</feature>